<accession>A0A517Z221</accession>
<reference evidence="10 11" key="1">
    <citation type="submission" date="2019-02" db="EMBL/GenBank/DDBJ databases">
        <title>Deep-cultivation of Planctomycetes and their phenomic and genomic characterization uncovers novel biology.</title>
        <authorList>
            <person name="Wiegand S."/>
            <person name="Jogler M."/>
            <person name="Boedeker C."/>
            <person name="Pinto D."/>
            <person name="Vollmers J."/>
            <person name="Rivas-Marin E."/>
            <person name="Kohn T."/>
            <person name="Peeters S.H."/>
            <person name="Heuer A."/>
            <person name="Rast P."/>
            <person name="Oberbeckmann S."/>
            <person name="Bunk B."/>
            <person name="Jeske O."/>
            <person name="Meyerdierks A."/>
            <person name="Storesund J.E."/>
            <person name="Kallscheuer N."/>
            <person name="Luecker S."/>
            <person name="Lage O.M."/>
            <person name="Pohl T."/>
            <person name="Merkel B.J."/>
            <person name="Hornburger P."/>
            <person name="Mueller R.-W."/>
            <person name="Bruemmer F."/>
            <person name="Labrenz M."/>
            <person name="Spormann A.M."/>
            <person name="Op den Camp H."/>
            <person name="Overmann J."/>
            <person name="Amann R."/>
            <person name="Jetten M.S.M."/>
            <person name="Mascher T."/>
            <person name="Medema M.H."/>
            <person name="Devos D.P."/>
            <person name="Kaster A.-K."/>
            <person name="Ovreas L."/>
            <person name="Rohde M."/>
            <person name="Galperin M.Y."/>
            <person name="Jogler C."/>
        </authorList>
    </citation>
    <scope>NUCLEOTIDE SEQUENCE [LARGE SCALE GENOMIC DNA]</scope>
    <source>
        <strain evidence="10 11">Mal4</strain>
    </source>
</reference>
<comment type="similarity">
    <text evidence="2">Belongs to the sulfatase family.</text>
</comment>
<evidence type="ECO:0000259" key="9">
    <source>
        <dbReference type="Pfam" id="PF00884"/>
    </source>
</evidence>
<dbReference type="PANTHER" id="PTHR42693:SF42">
    <property type="entry name" value="ARYLSULFATASE G"/>
    <property type="match status" value="1"/>
</dbReference>
<feature type="signal peptide" evidence="8">
    <location>
        <begin position="1"/>
        <end position="28"/>
    </location>
</feature>
<evidence type="ECO:0000256" key="4">
    <source>
        <dbReference type="ARBA" id="ARBA00022729"/>
    </source>
</evidence>
<dbReference type="OrthoDB" id="9762324at2"/>
<keyword evidence="3" id="KW-0479">Metal-binding</keyword>
<evidence type="ECO:0000313" key="11">
    <source>
        <dbReference type="Proteomes" id="UP000320496"/>
    </source>
</evidence>
<dbReference type="Gene3D" id="3.40.720.10">
    <property type="entry name" value="Alkaline Phosphatase, subunit A"/>
    <property type="match status" value="1"/>
</dbReference>
<feature type="region of interest" description="Disordered" evidence="7">
    <location>
        <begin position="156"/>
        <end position="176"/>
    </location>
</feature>
<keyword evidence="4 8" id="KW-0732">Signal</keyword>
<dbReference type="RefSeq" id="WP_145367167.1">
    <property type="nucleotide sequence ID" value="NZ_CP036275.1"/>
</dbReference>
<dbReference type="CDD" id="cd16155">
    <property type="entry name" value="sulfatase_like"/>
    <property type="match status" value="1"/>
</dbReference>
<dbReference type="SUPFAM" id="SSF53649">
    <property type="entry name" value="Alkaline phosphatase-like"/>
    <property type="match status" value="1"/>
</dbReference>
<evidence type="ECO:0000256" key="1">
    <source>
        <dbReference type="ARBA" id="ARBA00001913"/>
    </source>
</evidence>
<dbReference type="EMBL" id="CP036275">
    <property type="protein sequence ID" value="QDU36516.1"/>
    <property type="molecule type" value="Genomic_DNA"/>
</dbReference>
<feature type="domain" description="Sulfatase N-terminal" evidence="9">
    <location>
        <begin position="32"/>
        <end position="375"/>
    </location>
</feature>
<evidence type="ECO:0000313" key="10">
    <source>
        <dbReference type="EMBL" id="QDU36516.1"/>
    </source>
</evidence>
<dbReference type="AlphaFoldDB" id="A0A517Z221"/>
<organism evidence="10 11">
    <name type="scientific">Maioricimonas rarisocia</name>
    <dbReference type="NCBI Taxonomy" id="2528026"/>
    <lineage>
        <taxon>Bacteria</taxon>
        <taxon>Pseudomonadati</taxon>
        <taxon>Planctomycetota</taxon>
        <taxon>Planctomycetia</taxon>
        <taxon>Planctomycetales</taxon>
        <taxon>Planctomycetaceae</taxon>
        <taxon>Maioricimonas</taxon>
    </lineage>
</organism>
<evidence type="ECO:0000256" key="5">
    <source>
        <dbReference type="ARBA" id="ARBA00022801"/>
    </source>
</evidence>
<evidence type="ECO:0000256" key="7">
    <source>
        <dbReference type="SAM" id="MobiDB-lite"/>
    </source>
</evidence>
<keyword evidence="11" id="KW-1185">Reference proteome</keyword>
<dbReference type="GO" id="GO:0046872">
    <property type="term" value="F:metal ion binding"/>
    <property type="evidence" value="ECO:0007669"/>
    <property type="project" value="UniProtKB-KW"/>
</dbReference>
<comment type="cofactor">
    <cofactor evidence="1">
        <name>Ca(2+)</name>
        <dbReference type="ChEBI" id="CHEBI:29108"/>
    </cofactor>
</comment>
<protein>
    <submittedName>
        <fullName evidence="10">Arylsulfatase</fullName>
        <ecNumber evidence="10">3.1.6.1</ecNumber>
    </submittedName>
</protein>
<proteinExistence type="inferred from homology"/>
<evidence type="ECO:0000256" key="8">
    <source>
        <dbReference type="SAM" id="SignalP"/>
    </source>
</evidence>
<dbReference type="KEGG" id="mri:Mal4_08020"/>
<dbReference type="InterPro" id="IPR017850">
    <property type="entry name" value="Alkaline_phosphatase_core_sf"/>
</dbReference>
<dbReference type="PANTHER" id="PTHR42693">
    <property type="entry name" value="ARYLSULFATASE FAMILY MEMBER"/>
    <property type="match status" value="1"/>
</dbReference>
<evidence type="ECO:0000256" key="3">
    <source>
        <dbReference type="ARBA" id="ARBA00022723"/>
    </source>
</evidence>
<dbReference type="InterPro" id="IPR000917">
    <property type="entry name" value="Sulfatase_N"/>
</dbReference>
<dbReference type="GO" id="GO:0004065">
    <property type="term" value="F:arylsulfatase activity"/>
    <property type="evidence" value="ECO:0007669"/>
    <property type="project" value="UniProtKB-EC"/>
</dbReference>
<dbReference type="InterPro" id="IPR050738">
    <property type="entry name" value="Sulfatase"/>
</dbReference>
<keyword evidence="6" id="KW-0106">Calcium</keyword>
<dbReference type="Proteomes" id="UP000320496">
    <property type="component" value="Chromosome"/>
</dbReference>
<dbReference type="Pfam" id="PF00884">
    <property type="entry name" value="Sulfatase"/>
    <property type="match status" value="1"/>
</dbReference>
<evidence type="ECO:0000256" key="2">
    <source>
        <dbReference type="ARBA" id="ARBA00008779"/>
    </source>
</evidence>
<feature type="chain" id="PRO_5022018454" evidence="8">
    <location>
        <begin position="29"/>
        <end position="483"/>
    </location>
</feature>
<name>A0A517Z221_9PLAN</name>
<keyword evidence="5 10" id="KW-0378">Hydrolase</keyword>
<evidence type="ECO:0000256" key="6">
    <source>
        <dbReference type="ARBA" id="ARBA00022837"/>
    </source>
</evidence>
<sequence length="483" mass="55059" precursor="true">MWQRSVLLQSLCLVALILFPQCLRDVNAADRPNVLFIFADDQCYETVRAFGHTDIDTPNLDRLVEQGTTFTRCYNMGSWSGAVCVASRTMLNTGRFLWRANEIYKTSEQERQEGRWWSEYMKQAGYRTYMTGKWHVRANAGKAFDVAVDVRGGMPTQTPQGYNRPHEGQDDPWSPSDPKFDGFWKGGTHWSEVVGNHGVDFIEDASGRDEPFFMYVAFNAPHDPRQSPQEFVDMYPVDRIAVPENFAAQYPFKDSIGCSPSLRDEKLAPFPRTEYSIKVHRQEYYAIITHMDEQIGRVLDALEESGQADNTWIFFTADHGLAVGRHGLVGKQNMYEHSVRVPFMVVGPGVAAGERIDEPIYLQDVMPTTLELAGVEKPDHVEFHSLLPMLRGERRESPYDAIYGAYLALQRSVIDDGYKLILYPKIGQARLYHVADDPHEMHDLADKPEMKPVMRKLFLKFRELQKEVGDELDVAAAFPQLAG</sequence>
<gene>
    <name evidence="10" type="ORF">Mal4_08020</name>
</gene>
<dbReference type="EC" id="3.1.6.1" evidence="10"/>